<keyword evidence="8 12" id="KW-1133">Transmembrane helix</keyword>
<evidence type="ECO:0000256" key="10">
    <source>
        <dbReference type="PROSITE-ProRule" id="PRU00175"/>
    </source>
</evidence>
<keyword evidence="2" id="KW-0808">Transferase</keyword>
<dbReference type="GO" id="GO:0016020">
    <property type="term" value="C:membrane"/>
    <property type="evidence" value="ECO:0007669"/>
    <property type="project" value="UniProtKB-SubCell"/>
</dbReference>
<dbReference type="STRING" id="1764295.A0A5B8MBY0"/>
<reference evidence="15 16" key="1">
    <citation type="submission" date="2018-07" db="EMBL/GenBank/DDBJ databases">
        <title>The complete nuclear genome of the prasinophyte Chloropicon primus (CCMP1205).</title>
        <authorList>
            <person name="Pombert J.-F."/>
            <person name="Otis C."/>
            <person name="Turmel M."/>
            <person name="Lemieux C."/>
        </authorList>
    </citation>
    <scope>NUCLEOTIDE SEQUENCE [LARGE SCALE GENOMIC DNA]</scope>
    <source>
        <strain evidence="15 16">CCMP1205</strain>
    </source>
</reference>
<dbReference type="PROSITE" id="PS51292">
    <property type="entry name" value="ZF_RING_CH"/>
    <property type="match status" value="1"/>
</dbReference>
<feature type="compositionally biased region" description="Acidic residues" evidence="11">
    <location>
        <begin position="24"/>
        <end position="38"/>
    </location>
</feature>
<sequence length="435" mass="47631">MERGREREREEGGEVGTDGVGSEEAGDGVEEPEPETAEEVASPRSQILQERRKFALLSERLAKQRHGDVESEDEDGDLEEPLSARTVDGGDVQSTSLPYYGSSRGARFTSSEDSVGREAGSRSAAHPESQPVCGAAGVAEGSADKRESRSAAYCRICFEGEEEKGEPLLSDVCGCSGTMAYLHKSCLNKWIRESKTLACEICQQSFKLPQEELDEWNVQFLMSSRRSSQRSAFGVQANLEEDEEEEEMFLNIENERLRTCMQRLWRNRGAMNSSIIVLVGTSILVMMSLVLYHFLSPTRERVVAGPLPPGQGLFEPLNCTLQLTEGEESSDEGPIGWLCGVPSTQIYKGDCISAREEEPCGTWNQFTLLQSSIPRCFFGHGSTCYVALKPDPVAGGVCKGEVCVPFNSTNSDIISPKGMQYENGVLAQGRCVACV</sequence>
<dbReference type="GO" id="GO:0004842">
    <property type="term" value="F:ubiquitin-protein transferase activity"/>
    <property type="evidence" value="ECO:0007669"/>
    <property type="project" value="TreeGrafter"/>
</dbReference>
<gene>
    <name evidence="15" type="ORF">A3770_01p04450</name>
</gene>
<keyword evidence="9 12" id="KW-0472">Membrane</keyword>
<feature type="transmembrane region" description="Helical" evidence="12">
    <location>
        <begin position="275"/>
        <end position="295"/>
    </location>
</feature>
<accession>A0A5B8MBY0</accession>
<dbReference type="InterPro" id="IPR013083">
    <property type="entry name" value="Znf_RING/FYVE/PHD"/>
</dbReference>
<dbReference type="OrthoDB" id="538681at2759"/>
<keyword evidence="3 12" id="KW-0812">Transmembrane</keyword>
<name>A0A5B8MBY0_9CHLO</name>
<evidence type="ECO:0000256" key="6">
    <source>
        <dbReference type="ARBA" id="ARBA00022786"/>
    </source>
</evidence>
<feature type="region of interest" description="Disordered" evidence="11">
    <location>
        <begin position="1"/>
        <end position="47"/>
    </location>
</feature>
<dbReference type="PANTHER" id="PTHR46065">
    <property type="entry name" value="E3 UBIQUITIN-PROTEIN LIGASE MARCH 2/3 FAMILY MEMBER"/>
    <property type="match status" value="1"/>
</dbReference>
<dbReference type="Pfam" id="PF12906">
    <property type="entry name" value="RINGv"/>
    <property type="match status" value="1"/>
</dbReference>
<keyword evidence="6" id="KW-0833">Ubl conjugation pathway</keyword>
<evidence type="ECO:0000259" key="13">
    <source>
        <dbReference type="PROSITE" id="PS50089"/>
    </source>
</evidence>
<dbReference type="GO" id="GO:0008270">
    <property type="term" value="F:zinc ion binding"/>
    <property type="evidence" value="ECO:0007669"/>
    <property type="project" value="UniProtKB-KW"/>
</dbReference>
<dbReference type="SUPFAM" id="SSF57850">
    <property type="entry name" value="RING/U-box"/>
    <property type="match status" value="1"/>
</dbReference>
<evidence type="ECO:0000313" key="15">
    <source>
        <dbReference type="EMBL" id="QDZ17927.1"/>
    </source>
</evidence>
<dbReference type="PROSITE" id="PS50089">
    <property type="entry name" value="ZF_RING_2"/>
    <property type="match status" value="1"/>
</dbReference>
<evidence type="ECO:0000256" key="3">
    <source>
        <dbReference type="ARBA" id="ARBA00022692"/>
    </source>
</evidence>
<proteinExistence type="predicted"/>
<dbReference type="AlphaFoldDB" id="A0A5B8MBY0"/>
<feature type="compositionally biased region" description="Acidic residues" evidence="11">
    <location>
        <begin position="70"/>
        <end position="80"/>
    </location>
</feature>
<feature type="region of interest" description="Disordered" evidence="11">
    <location>
        <begin position="63"/>
        <end position="136"/>
    </location>
</feature>
<comment type="subcellular location">
    <subcellularLocation>
        <location evidence="1">Membrane</location>
        <topology evidence="1">Multi-pass membrane protein</topology>
    </subcellularLocation>
</comment>
<dbReference type="EMBL" id="CP031034">
    <property type="protein sequence ID" value="QDZ17927.1"/>
    <property type="molecule type" value="Genomic_DNA"/>
</dbReference>
<evidence type="ECO:0000256" key="11">
    <source>
        <dbReference type="SAM" id="MobiDB-lite"/>
    </source>
</evidence>
<evidence type="ECO:0000259" key="14">
    <source>
        <dbReference type="PROSITE" id="PS51292"/>
    </source>
</evidence>
<evidence type="ECO:0000256" key="8">
    <source>
        <dbReference type="ARBA" id="ARBA00022989"/>
    </source>
</evidence>
<feature type="compositionally biased region" description="Basic and acidic residues" evidence="11">
    <location>
        <begin position="1"/>
        <end position="12"/>
    </location>
</feature>
<keyword evidence="5 10" id="KW-0863">Zinc-finger</keyword>
<dbReference type="InterPro" id="IPR001841">
    <property type="entry name" value="Znf_RING"/>
</dbReference>
<evidence type="ECO:0000256" key="4">
    <source>
        <dbReference type="ARBA" id="ARBA00022723"/>
    </source>
</evidence>
<evidence type="ECO:0000256" key="1">
    <source>
        <dbReference type="ARBA" id="ARBA00004141"/>
    </source>
</evidence>
<dbReference type="CDD" id="cd16495">
    <property type="entry name" value="RING_CH-C4HC3_MARCH"/>
    <property type="match status" value="1"/>
</dbReference>
<organism evidence="15 16">
    <name type="scientific">Chloropicon primus</name>
    <dbReference type="NCBI Taxonomy" id="1764295"/>
    <lineage>
        <taxon>Eukaryota</taxon>
        <taxon>Viridiplantae</taxon>
        <taxon>Chlorophyta</taxon>
        <taxon>Chloropicophyceae</taxon>
        <taxon>Chloropicales</taxon>
        <taxon>Chloropicaceae</taxon>
        <taxon>Chloropicon</taxon>
    </lineage>
</organism>
<evidence type="ECO:0000256" key="12">
    <source>
        <dbReference type="SAM" id="Phobius"/>
    </source>
</evidence>
<feature type="domain" description="RING-CH-type" evidence="14">
    <location>
        <begin position="146"/>
        <end position="209"/>
    </location>
</feature>
<evidence type="ECO:0000256" key="5">
    <source>
        <dbReference type="ARBA" id="ARBA00022771"/>
    </source>
</evidence>
<keyword evidence="4" id="KW-0479">Metal-binding</keyword>
<dbReference type="PANTHER" id="PTHR46065:SF5">
    <property type="entry name" value="RING-CH-TYPE DOMAIN-CONTAINING PROTEIN"/>
    <property type="match status" value="1"/>
</dbReference>
<evidence type="ECO:0000256" key="7">
    <source>
        <dbReference type="ARBA" id="ARBA00022833"/>
    </source>
</evidence>
<keyword evidence="16" id="KW-1185">Reference proteome</keyword>
<dbReference type="InterPro" id="IPR011016">
    <property type="entry name" value="Znf_RING-CH"/>
</dbReference>
<evidence type="ECO:0000256" key="9">
    <source>
        <dbReference type="ARBA" id="ARBA00023136"/>
    </source>
</evidence>
<feature type="domain" description="RING-type" evidence="13">
    <location>
        <begin position="154"/>
        <end position="203"/>
    </location>
</feature>
<dbReference type="Gene3D" id="3.30.40.10">
    <property type="entry name" value="Zinc/RING finger domain, C3HC4 (zinc finger)"/>
    <property type="match status" value="1"/>
</dbReference>
<evidence type="ECO:0000256" key="2">
    <source>
        <dbReference type="ARBA" id="ARBA00022679"/>
    </source>
</evidence>
<evidence type="ECO:0000313" key="16">
    <source>
        <dbReference type="Proteomes" id="UP000316726"/>
    </source>
</evidence>
<dbReference type="Proteomes" id="UP000316726">
    <property type="component" value="Chromosome 1"/>
</dbReference>
<dbReference type="GO" id="GO:0016567">
    <property type="term" value="P:protein ubiquitination"/>
    <property type="evidence" value="ECO:0007669"/>
    <property type="project" value="TreeGrafter"/>
</dbReference>
<keyword evidence="7" id="KW-0862">Zinc</keyword>
<protein>
    <submittedName>
        <fullName evidence="15">Uncharacterized protein</fullName>
    </submittedName>
</protein>
<dbReference type="SMART" id="SM00744">
    <property type="entry name" value="RINGv"/>
    <property type="match status" value="1"/>
</dbReference>